<keyword evidence="1" id="KW-0472">Membrane</keyword>
<dbReference type="RefSeq" id="WP_212691958.1">
    <property type="nucleotide sequence ID" value="NZ_CP058561.1"/>
</dbReference>
<dbReference type="EMBL" id="CP058561">
    <property type="protein sequence ID" value="QUH27626.1"/>
    <property type="molecule type" value="Genomic_DNA"/>
</dbReference>
<reference evidence="2 3" key="1">
    <citation type="submission" date="2020-07" db="EMBL/GenBank/DDBJ databases">
        <title>Vallitalea guaymasensis genome.</title>
        <authorList>
            <person name="Postec A."/>
        </authorList>
    </citation>
    <scope>NUCLEOTIDE SEQUENCE [LARGE SCALE GENOMIC DNA]</scope>
    <source>
        <strain evidence="2 3">Ra1766G1</strain>
    </source>
</reference>
<proteinExistence type="predicted"/>
<organism evidence="2 3">
    <name type="scientific">Vallitalea guaymasensis</name>
    <dbReference type="NCBI Taxonomy" id="1185412"/>
    <lineage>
        <taxon>Bacteria</taxon>
        <taxon>Bacillati</taxon>
        <taxon>Bacillota</taxon>
        <taxon>Clostridia</taxon>
        <taxon>Lachnospirales</taxon>
        <taxon>Vallitaleaceae</taxon>
        <taxon>Vallitalea</taxon>
    </lineage>
</organism>
<dbReference type="Proteomes" id="UP000677305">
    <property type="component" value="Chromosome"/>
</dbReference>
<dbReference type="AlphaFoldDB" id="A0A8J8SAT5"/>
<feature type="transmembrane region" description="Helical" evidence="1">
    <location>
        <begin position="43"/>
        <end position="75"/>
    </location>
</feature>
<protein>
    <submittedName>
        <fullName evidence="2">Uncharacterized protein</fullName>
    </submittedName>
</protein>
<sequence length="76" mass="9047">MKEQFNDKDVTIADMNVPGMPWYRKRSKVSSKERVSLNRRERWAAMIGVFEAIFPIIMIYAAGILLIFLFIYFIWL</sequence>
<evidence type="ECO:0000313" key="2">
    <source>
        <dbReference type="EMBL" id="QUH27626.1"/>
    </source>
</evidence>
<keyword evidence="1" id="KW-1133">Transmembrane helix</keyword>
<gene>
    <name evidence="2" type="ORF">HYG85_01300</name>
</gene>
<evidence type="ECO:0000313" key="3">
    <source>
        <dbReference type="Proteomes" id="UP000677305"/>
    </source>
</evidence>
<keyword evidence="1" id="KW-0812">Transmembrane</keyword>
<name>A0A8J8SAT5_9FIRM</name>
<keyword evidence="3" id="KW-1185">Reference proteome</keyword>
<dbReference type="KEGG" id="vgu:HYG85_01300"/>
<accession>A0A8J8SAT5</accession>
<evidence type="ECO:0000256" key="1">
    <source>
        <dbReference type="SAM" id="Phobius"/>
    </source>
</evidence>